<dbReference type="EnsemblMetazoa" id="CapteT210718">
    <property type="protein sequence ID" value="CapteP210718"/>
    <property type="gene ID" value="CapteG210718"/>
</dbReference>
<gene>
    <name evidence="2" type="ORF">CAPTEDRAFT_210718</name>
</gene>
<reference evidence="4" key="1">
    <citation type="submission" date="2012-12" db="EMBL/GenBank/DDBJ databases">
        <authorList>
            <person name="Hellsten U."/>
            <person name="Grimwood J."/>
            <person name="Chapman J.A."/>
            <person name="Shapiro H."/>
            <person name="Aerts A."/>
            <person name="Otillar R.P."/>
            <person name="Terry A.Y."/>
            <person name="Boore J.L."/>
            <person name="Simakov O."/>
            <person name="Marletaz F."/>
            <person name="Cho S.-J."/>
            <person name="Edsinger-Gonzales E."/>
            <person name="Havlak P."/>
            <person name="Kuo D.-H."/>
            <person name="Larsson T."/>
            <person name="Lv J."/>
            <person name="Arendt D."/>
            <person name="Savage R."/>
            <person name="Osoegawa K."/>
            <person name="de Jong P."/>
            <person name="Lindberg D.R."/>
            <person name="Seaver E.C."/>
            <person name="Weisblat D.A."/>
            <person name="Putnam N.H."/>
            <person name="Grigoriev I.V."/>
            <person name="Rokhsar D.S."/>
        </authorList>
    </citation>
    <scope>NUCLEOTIDE SEQUENCE</scope>
    <source>
        <strain evidence="4">I ESC-2004</strain>
    </source>
</reference>
<evidence type="ECO:0000313" key="3">
    <source>
        <dbReference type="EnsemblMetazoa" id="CapteP210718"/>
    </source>
</evidence>
<dbReference type="EMBL" id="KB292016">
    <property type="protein sequence ID" value="ELU18247.1"/>
    <property type="molecule type" value="Genomic_DNA"/>
</dbReference>
<dbReference type="EMBL" id="AMQN01016391">
    <property type="status" value="NOT_ANNOTATED_CDS"/>
    <property type="molecule type" value="Genomic_DNA"/>
</dbReference>
<keyword evidence="4" id="KW-1185">Reference proteome</keyword>
<feature type="coiled-coil region" evidence="1">
    <location>
        <begin position="189"/>
        <end position="216"/>
    </location>
</feature>
<feature type="coiled-coil region" evidence="1">
    <location>
        <begin position="100"/>
        <end position="146"/>
    </location>
</feature>
<protein>
    <submittedName>
        <fullName evidence="2 3">Uncharacterized protein</fullName>
    </submittedName>
</protein>
<dbReference type="HOGENOM" id="CLU_799841_0_0_1"/>
<proteinExistence type="predicted"/>
<reference evidence="3" key="3">
    <citation type="submission" date="2015-06" db="UniProtKB">
        <authorList>
            <consortium name="EnsemblMetazoa"/>
        </authorList>
    </citation>
    <scope>IDENTIFICATION</scope>
</reference>
<keyword evidence="1" id="KW-0175">Coiled coil</keyword>
<organism evidence="2">
    <name type="scientific">Capitella teleta</name>
    <name type="common">Polychaete worm</name>
    <dbReference type="NCBI Taxonomy" id="283909"/>
    <lineage>
        <taxon>Eukaryota</taxon>
        <taxon>Metazoa</taxon>
        <taxon>Spiralia</taxon>
        <taxon>Lophotrochozoa</taxon>
        <taxon>Annelida</taxon>
        <taxon>Polychaeta</taxon>
        <taxon>Sedentaria</taxon>
        <taxon>Scolecida</taxon>
        <taxon>Capitellidae</taxon>
        <taxon>Capitella</taxon>
    </lineage>
</organism>
<accession>R7VI87</accession>
<dbReference type="Proteomes" id="UP000014760">
    <property type="component" value="Unassembled WGS sequence"/>
</dbReference>
<reference evidence="2 4" key="2">
    <citation type="journal article" date="2013" name="Nature">
        <title>Insights into bilaterian evolution from three spiralian genomes.</title>
        <authorList>
            <person name="Simakov O."/>
            <person name="Marletaz F."/>
            <person name="Cho S.J."/>
            <person name="Edsinger-Gonzales E."/>
            <person name="Havlak P."/>
            <person name="Hellsten U."/>
            <person name="Kuo D.H."/>
            <person name="Larsson T."/>
            <person name="Lv J."/>
            <person name="Arendt D."/>
            <person name="Savage R."/>
            <person name="Osoegawa K."/>
            <person name="de Jong P."/>
            <person name="Grimwood J."/>
            <person name="Chapman J.A."/>
            <person name="Shapiro H."/>
            <person name="Aerts A."/>
            <person name="Otillar R.P."/>
            <person name="Terry A.Y."/>
            <person name="Boore J.L."/>
            <person name="Grigoriev I.V."/>
            <person name="Lindberg D.R."/>
            <person name="Seaver E.C."/>
            <person name="Weisblat D.A."/>
            <person name="Putnam N.H."/>
            <person name="Rokhsar D.S."/>
        </authorList>
    </citation>
    <scope>NUCLEOTIDE SEQUENCE</scope>
    <source>
        <strain evidence="2 4">I ESC-2004</strain>
    </source>
</reference>
<name>R7VI87_CAPTE</name>
<sequence>MVERDVVIEELPQVDLLICLFHTLKVFRSQFTFACSRGFDIEFTINRRLDMLSMTPTLTPNAQKEKRVDGSPTAKRKRTSSCDLILDQVNHPSPFATGAYSSLLKDFQAVQAKLKAQEEECSQLQSALAKEKKRRLQQECKRAKSSSLLWQKKYKTMKMELSVDAEVKRLRSSLSSTRCHYRNQIKKMREEQKSIILAHKKEIEDFKQQISFLEDQLCQLDDRLTKMTQVANEPIQAKVGEKYSSSVRMAVYKALQCQWITSGHSSSVCRMARELNTYADLQAAEALLKSNNSAIAIDATELRGAHLNEVHIATKDLHSTNSKRSYLTLSVPGWCAGWRCCFGEWGD</sequence>
<dbReference type="AlphaFoldDB" id="R7VI87"/>
<evidence type="ECO:0000313" key="4">
    <source>
        <dbReference type="Proteomes" id="UP000014760"/>
    </source>
</evidence>
<evidence type="ECO:0000256" key="1">
    <source>
        <dbReference type="SAM" id="Coils"/>
    </source>
</evidence>
<evidence type="ECO:0000313" key="2">
    <source>
        <dbReference type="EMBL" id="ELU18247.1"/>
    </source>
</evidence>